<protein>
    <submittedName>
        <fullName evidence="1">(apollo) hypothetical protein</fullName>
    </submittedName>
</protein>
<reference evidence="1" key="1">
    <citation type="submission" date="2021-04" db="EMBL/GenBank/DDBJ databases">
        <authorList>
            <person name="Tunstrom K."/>
        </authorList>
    </citation>
    <scope>NUCLEOTIDE SEQUENCE</scope>
</reference>
<name>A0A8S3WIX2_PARAO</name>
<accession>A0A8S3WIX2</accession>
<sequence length="423" mass="49327">MTDENEEFNINIMYSEDDIAELEVEERDSIGKNTPRIIKRIRETEESDDEWKIVKGKGKKKRLHEDEKLSTETDIEVYIACNEKLPKQFALARLFKENGITDIIRVKYLNPFKVRLQFSNEENVQKLSTCATFISMGWRIQKAMEVNYSYGIIRDVELEMSEEEIMKNISCPDSTELISVKRLKRRSYTKQEGWCPSETIRLCFKGSSLPSYVYIFDMKITVQPYVYPVSQCSQCWKLGHIRKLCPFKKTICPKCGGEHENCDTKTFKCVNCSGSHMALARTCPAYLKERRLRELMAEFNCTYRRALTIYVAPTPRRQMDLKFIEQDSIQQECNYNTPEREAAKVQNVPTFAEVTANSILHNVDNISQCESKTSSPRRRQIKKEKKVQSVTRHYKVIDLNLVLAIVRQITTNLLIKYLSVSYL</sequence>
<organism evidence="1 2">
    <name type="scientific">Parnassius apollo</name>
    <name type="common">Apollo butterfly</name>
    <name type="synonym">Papilio apollo</name>
    <dbReference type="NCBI Taxonomy" id="110799"/>
    <lineage>
        <taxon>Eukaryota</taxon>
        <taxon>Metazoa</taxon>
        <taxon>Ecdysozoa</taxon>
        <taxon>Arthropoda</taxon>
        <taxon>Hexapoda</taxon>
        <taxon>Insecta</taxon>
        <taxon>Pterygota</taxon>
        <taxon>Neoptera</taxon>
        <taxon>Endopterygota</taxon>
        <taxon>Lepidoptera</taxon>
        <taxon>Glossata</taxon>
        <taxon>Ditrysia</taxon>
        <taxon>Papilionoidea</taxon>
        <taxon>Papilionidae</taxon>
        <taxon>Parnassiinae</taxon>
        <taxon>Parnassini</taxon>
        <taxon>Parnassius</taxon>
        <taxon>Parnassius</taxon>
    </lineage>
</organism>
<keyword evidence="2" id="KW-1185">Reference proteome</keyword>
<evidence type="ECO:0000313" key="1">
    <source>
        <dbReference type="EMBL" id="CAG4962407.1"/>
    </source>
</evidence>
<comment type="caution">
    <text evidence="1">The sequence shown here is derived from an EMBL/GenBank/DDBJ whole genome shotgun (WGS) entry which is preliminary data.</text>
</comment>
<dbReference type="AlphaFoldDB" id="A0A8S3WIX2"/>
<dbReference type="OrthoDB" id="6779801at2759"/>
<evidence type="ECO:0000313" key="2">
    <source>
        <dbReference type="Proteomes" id="UP000691718"/>
    </source>
</evidence>
<dbReference type="Proteomes" id="UP000691718">
    <property type="component" value="Unassembled WGS sequence"/>
</dbReference>
<proteinExistence type="predicted"/>
<dbReference type="EMBL" id="CAJQZP010000445">
    <property type="protein sequence ID" value="CAG4962407.1"/>
    <property type="molecule type" value="Genomic_DNA"/>
</dbReference>
<gene>
    <name evidence="1" type="ORF">PAPOLLO_LOCUS6774</name>
</gene>